<dbReference type="OrthoDB" id="5558646at2759"/>
<evidence type="ECO:0000313" key="6">
    <source>
        <dbReference type="Proteomes" id="UP001150907"/>
    </source>
</evidence>
<keyword evidence="2" id="KW-0136">Cellulose degradation</keyword>
<gene>
    <name evidence="5" type="ORF">H4R26_002935</name>
</gene>
<sequence>MVYKVSSILALAACFALTVNGQKQIQGITSGYLSKTFDASFNLPHGALGQVPVSNLNSPLFTCRTNGFTFPDVKSYNASPGEMLLVKWDNSSPVLASSGSANITGPCNFYMASTAAGTDKLSWFRIAEQGYETERGWCTDIIKTTGSLVVSIPDNLKGGDYLFRTEVIDLAYADKTATQDPSRGAQFYADCLKFNIPGNTNGIIPSTNLVSFPGAYKETDPSLVLTLGADGKPTGGKYTVPGPALYSQKP</sequence>
<organism evidence="5 6">
    <name type="scientific">Coemansia thaxteri</name>
    <dbReference type="NCBI Taxonomy" id="2663907"/>
    <lineage>
        <taxon>Eukaryota</taxon>
        <taxon>Fungi</taxon>
        <taxon>Fungi incertae sedis</taxon>
        <taxon>Zoopagomycota</taxon>
        <taxon>Kickxellomycotina</taxon>
        <taxon>Kickxellomycetes</taxon>
        <taxon>Kickxellales</taxon>
        <taxon>Kickxellaceae</taxon>
        <taxon>Coemansia</taxon>
    </lineage>
</organism>
<keyword evidence="2" id="KW-0119">Carbohydrate metabolism</keyword>
<dbReference type="GO" id="GO:0030245">
    <property type="term" value="P:cellulose catabolic process"/>
    <property type="evidence" value="ECO:0007669"/>
    <property type="project" value="UniProtKB-UniRule"/>
</dbReference>
<keyword evidence="3" id="KW-0732">Signal</keyword>
<dbReference type="Gene3D" id="2.70.50.70">
    <property type="match status" value="1"/>
</dbReference>
<dbReference type="AlphaFoldDB" id="A0A9W8BDL8"/>
<dbReference type="GO" id="GO:0030248">
    <property type="term" value="F:cellulose binding"/>
    <property type="evidence" value="ECO:0007669"/>
    <property type="project" value="UniProtKB-UniRule"/>
</dbReference>
<dbReference type="PANTHER" id="PTHR33353">
    <property type="entry name" value="PUTATIVE (AFU_ORTHOLOGUE AFUA_1G12560)-RELATED"/>
    <property type="match status" value="1"/>
</dbReference>
<dbReference type="Proteomes" id="UP001150907">
    <property type="component" value="Unassembled WGS sequence"/>
</dbReference>
<dbReference type="GO" id="GO:0008810">
    <property type="term" value="F:cellulase activity"/>
    <property type="evidence" value="ECO:0007669"/>
    <property type="project" value="UniProtKB-UniRule"/>
</dbReference>
<feature type="chain" id="PRO_5040768772" description="AA9 family lytic polysaccharide monooxygenase" evidence="3">
    <location>
        <begin position="22"/>
        <end position="250"/>
    </location>
</feature>
<dbReference type="InterPro" id="IPR005103">
    <property type="entry name" value="AA9_LPMO"/>
</dbReference>
<evidence type="ECO:0000256" key="3">
    <source>
        <dbReference type="SAM" id="SignalP"/>
    </source>
</evidence>
<comment type="function">
    <text evidence="2">Lytic polysaccharide monooxygenase (LMPO) that depolymerizes crystalline and amorphous polysaccharides via the oxidation of scissile alpha- or beta-(1-4)-glycosidic bonds, yielding C1 and/or C4 oxidation products. Catalysis by LPMOs requires the reduction of the active-site copper from Cu(II) to Cu(I) by a reducing agent and H(2)O(2) or O(2) as a cosubstrate.</text>
</comment>
<evidence type="ECO:0000256" key="2">
    <source>
        <dbReference type="RuleBase" id="RU368122"/>
    </source>
</evidence>
<evidence type="ECO:0000313" key="5">
    <source>
        <dbReference type="EMBL" id="KAJ2003693.1"/>
    </source>
</evidence>
<feature type="domain" description="Auxiliary Activity family 9 catalytic" evidence="4">
    <location>
        <begin position="17"/>
        <end position="227"/>
    </location>
</feature>
<dbReference type="Pfam" id="PF03443">
    <property type="entry name" value="AA9"/>
    <property type="match status" value="1"/>
</dbReference>
<dbReference type="EMBL" id="JANBQF010000203">
    <property type="protein sequence ID" value="KAJ2003693.1"/>
    <property type="molecule type" value="Genomic_DNA"/>
</dbReference>
<dbReference type="GO" id="GO:0005576">
    <property type="term" value="C:extracellular region"/>
    <property type="evidence" value="ECO:0007669"/>
    <property type="project" value="UniProtKB-SubCell"/>
</dbReference>
<reference evidence="5" key="1">
    <citation type="submission" date="2022-07" db="EMBL/GenBank/DDBJ databases">
        <title>Phylogenomic reconstructions and comparative analyses of Kickxellomycotina fungi.</title>
        <authorList>
            <person name="Reynolds N.K."/>
            <person name="Stajich J.E."/>
            <person name="Barry K."/>
            <person name="Grigoriev I.V."/>
            <person name="Crous P."/>
            <person name="Smith M.E."/>
        </authorList>
    </citation>
    <scope>NUCLEOTIDE SEQUENCE</scope>
    <source>
        <strain evidence="5">IMI 214461</strain>
    </source>
</reference>
<evidence type="ECO:0000259" key="4">
    <source>
        <dbReference type="Pfam" id="PF03443"/>
    </source>
</evidence>
<comment type="caution">
    <text evidence="5">The sequence shown here is derived from an EMBL/GenBank/DDBJ whole genome shotgun (WGS) entry which is preliminary data.</text>
</comment>
<evidence type="ECO:0000256" key="1">
    <source>
        <dbReference type="ARBA" id="ARBA00023157"/>
    </source>
</evidence>
<keyword evidence="1 2" id="KW-1015">Disulfide bond</keyword>
<comment type="catalytic activity">
    <reaction evidence="2">
        <text>[(1-&gt;4)-beta-D-glucosyl]n+m + reduced acceptor + O2 = 4-dehydro-beta-D-glucosyl-[(1-&gt;4)-beta-D-glucosyl]n-1 + [(1-&gt;4)-beta-D-glucosyl]m + acceptor + H2O.</text>
        <dbReference type="EC" id="1.14.99.56"/>
    </reaction>
</comment>
<feature type="signal peptide" evidence="3">
    <location>
        <begin position="1"/>
        <end position="21"/>
    </location>
</feature>
<proteinExistence type="predicted"/>
<keyword evidence="6" id="KW-1185">Reference proteome</keyword>
<dbReference type="EC" id="1.14.99.56" evidence="2"/>
<accession>A0A9W8BDL8</accession>
<protein>
    <recommendedName>
        <fullName evidence="2">AA9 family lytic polysaccharide monooxygenase</fullName>
        <ecNumber evidence="2">1.14.99.56</ecNumber>
    </recommendedName>
    <alternativeName>
        <fullName evidence="2">Endo-beta-1,4-glucanase</fullName>
    </alternativeName>
    <alternativeName>
        <fullName evidence="2">Glycosyl hydrolase 61 family protein</fullName>
    </alternativeName>
</protein>
<dbReference type="InterPro" id="IPR049892">
    <property type="entry name" value="AA9"/>
</dbReference>
<dbReference type="PANTHER" id="PTHR33353:SF32">
    <property type="entry name" value="ENDO-BETA-1,4-GLUCANASE D"/>
    <property type="match status" value="1"/>
</dbReference>
<comment type="subcellular location">
    <subcellularLocation>
        <location evidence="2">Secreted</location>
    </subcellularLocation>
</comment>
<keyword evidence="2" id="KW-0624">Polysaccharide degradation</keyword>
<comment type="domain">
    <text evidence="2">Has a modular structure: an endo-beta-1,4-glucanase catalytic module at the N-terminus, a linker rich in serines and threonines, and a C-terminal carbohydrate-binding module (CBM).</text>
</comment>
<keyword evidence="2" id="KW-0964">Secreted</keyword>
<name>A0A9W8BDL8_9FUNG</name>